<organism evidence="5 6">
    <name type="scientific">Pedobacter xixiisoli</name>
    <dbReference type="NCBI Taxonomy" id="1476464"/>
    <lineage>
        <taxon>Bacteria</taxon>
        <taxon>Pseudomonadati</taxon>
        <taxon>Bacteroidota</taxon>
        <taxon>Sphingobacteriia</taxon>
        <taxon>Sphingobacteriales</taxon>
        <taxon>Sphingobacteriaceae</taxon>
        <taxon>Pedobacter</taxon>
    </lineage>
</organism>
<dbReference type="Pfam" id="PF13624">
    <property type="entry name" value="SurA_N_3"/>
    <property type="match status" value="1"/>
</dbReference>
<evidence type="ECO:0000256" key="2">
    <source>
        <dbReference type="PROSITE-ProRule" id="PRU00278"/>
    </source>
</evidence>
<accession>A0A286A016</accession>
<dbReference type="Gene3D" id="1.10.4030.10">
    <property type="entry name" value="Porin chaperone SurA, peptide-binding domain"/>
    <property type="match status" value="1"/>
</dbReference>
<dbReference type="InterPro" id="IPR027304">
    <property type="entry name" value="Trigger_fact/SurA_dom_sf"/>
</dbReference>
<evidence type="ECO:0000313" key="5">
    <source>
        <dbReference type="EMBL" id="SOD15243.1"/>
    </source>
</evidence>
<dbReference type="InterPro" id="IPR050280">
    <property type="entry name" value="OMP_Chaperone_SurA"/>
</dbReference>
<dbReference type="OrthoDB" id="14196at2"/>
<evidence type="ECO:0000259" key="4">
    <source>
        <dbReference type="PROSITE" id="PS50198"/>
    </source>
</evidence>
<evidence type="ECO:0000313" key="6">
    <source>
        <dbReference type="Proteomes" id="UP000219281"/>
    </source>
</evidence>
<evidence type="ECO:0000256" key="3">
    <source>
        <dbReference type="SAM" id="SignalP"/>
    </source>
</evidence>
<dbReference type="GO" id="GO:0003755">
    <property type="term" value="F:peptidyl-prolyl cis-trans isomerase activity"/>
    <property type="evidence" value="ECO:0007669"/>
    <property type="project" value="UniProtKB-KW"/>
</dbReference>
<dbReference type="InterPro" id="IPR000297">
    <property type="entry name" value="PPIase_PpiC"/>
</dbReference>
<dbReference type="RefSeq" id="WP_097131828.1">
    <property type="nucleotide sequence ID" value="NZ_OCMT01000002.1"/>
</dbReference>
<protein>
    <submittedName>
        <fullName evidence="5">Periplasmic chaperone for outer membrane proteins SurA</fullName>
    </submittedName>
</protein>
<dbReference type="InterPro" id="IPR046357">
    <property type="entry name" value="PPIase_dom_sf"/>
</dbReference>
<dbReference type="PANTHER" id="PTHR47637:SF1">
    <property type="entry name" value="CHAPERONE SURA"/>
    <property type="match status" value="1"/>
</dbReference>
<feature type="chain" id="PRO_5012357513" evidence="3">
    <location>
        <begin position="24"/>
        <end position="459"/>
    </location>
</feature>
<feature type="domain" description="PpiC" evidence="4">
    <location>
        <begin position="174"/>
        <end position="274"/>
    </location>
</feature>
<gene>
    <name evidence="5" type="ORF">SAMN06297358_2224</name>
</gene>
<keyword evidence="2" id="KW-0697">Rotamase</keyword>
<feature type="domain" description="PpiC" evidence="4">
    <location>
        <begin position="277"/>
        <end position="376"/>
    </location>
</feature>
<dbReference type="Gene3D" id="3.10.50.40">
    <property type="match status" value="2"/>
</dbReference>
<feature type="signal peptide" evidence="3">
    <location>
        <begin position="1"/>
        <end position="23"/>
    </location>
</feature>
<dbReference type="Proteomes" id="UP000219281">
    <property type="component" value="Unassembled WGS sequence"/>
</dbReference>
<dbReference type="PROSITE" id="PS50198">
    <property type="entry name" value="PPIC_PPIASE_2"/>
    <property type="match status" value="2"/>
</dbReference>
<keyword evidence="2" id="KW-0413">Isomerase</keyword>
<reference evidence="6" key="1">
    <citation type="submission" date="2017-09" db="EMBL/GenBank/DDBJ databases">
        <authorList>
            <person name="Varghese N."/>
            <person name="Submissions S."/>
        </authorList>
    </citation>
    <scope>NUCLEOTIDE SEQUENCE [LARGE SCALE GENOMIC DNA]</scope>
    <source>
        <strain evidence="6">CGMCC 1.12803</strain>
    </source>
</reference>
<dbReference type="PANTHER" id="PTHR47637">
    <property type="entry name" value="CHAPERONE SURA"/>
    <property type="match status" value="1"/>
</dbReference>
<dbReference type="AlphaFoldDB" id="A0A286A016"/>
<dbReference type="SUPFAM" id="SSF54534">
    <property type="entry name" value="FKBP-like"/>
    <property type="match status" value="2"/>
</dbReference>
<keyword evidence="1 3" id="KW-0732">Signal</keyword>
<sequence length="459" mass="52718">MKRILSIASILVCLFLNVESVKAQPKPNLDKVVAVVGSNIILLSDLNQQYAIYLNQGNPADPKAKCYFLQQMLVQKLLKQQAEIDSIVVEEGQVDDELDKRMRYQTQRMGGQEKLEQFLQKSLLQYKDEMRPDVKEGLIAQKMQAKITENTTVTPLEVKKYFDTYPKDSLPDIGAEVEVGEIVLQPKLTKAEKQKYYDKLEAIRLRVKSGEDFGFLAKSYSEDPGSASEGGDYGFIDRQTMVKEFTAWAFKLKAGEMSPVFETEYGYHILQVLERRGEQSHVRHILVRPQNTPQSLERVKSKADSIYQDLLSKKLPFATAASLYSDNKETQYNGGMMLYADNQTARTTFMPVEKLDPSVFVVIDTMKVGEISKPTQFNDQQSGKSGYKIFFLKSKIAPHKASLEQDYPKFKEQAQREKESKVMSQWFEKRKETTYIRVDDEFETCDELKLWVKKDKDSK</sequence>
<dbReference type="SUPFAM" id="SSF109998">
    <property type="entry name" value="Triger factor/SurA peptide-binding domain-like"/>
    <property type="match status" value="1"/>
</dbReference>
<dbReference type="Pfam" id="PF00639">
    <property type="entry name" value="Rotamase"/>
    <property type="match status" value="2"/>
</dbReference>
<name>A0A286A016_9SPHI</name>
<dbReference type="EMBL" id="OCMT01000002">
    <property type="protein sequence ID" value="SOD15243.1"/>
    <property type="molecule type" value="Genomic_DNA"/>
</dbReference>
<proteinExistence type="predicted"/>
<keyword evidence="6" id="KW-1185">Reference proteome</keyword>
<evidence type="ECO:0000256" key="1">
    <source>
        <dbReference type="ARBA" id="ARBA00022729"/>
    </source>
</evidence>